<keyword evidence="1" id="KW-0646">Protease inhibitor</keyword>
<reference evidence="8" key="2">
    <citation type="submission" date="2025-04" db="UniProtKB">
        <authorList>
            <consortium name="RefSeq"/>
        </authorList>
    </citation>
    <scope>IDENTIFICATION</scope>
    <source>
        <strain evidence="8">DH4</strain>
        <tissue evidence="8">Whole body</tissue>
    </source>
</reference>
<gene>
    <name evidence="8" type="primary">LOC726457</name>
</gene>
<evidence type="ECO:0000256" key="3">
    <source>
        <dbReference type="SAM" id="MobiDB-lite"/>
    </source>
</evidence>
<dbReference type="InterPro" id="IPR042185">
    <property type="entry name" value="Serpin_sf_2"/>
</dbReference>
<feature type="region of interest" description="Disordered" evidence="3">
    <location>
        <begin position="333"/>
        <end position="394"/>
    </location>
</feature>
<dbReference type="EnsemblMetazoa" id="XM_006561009">
    <property type="protein sequence ID" value="XP_006561072"/>
    <property type="gene ID" value="LOC726457"/>
</dbReference>
<dbReference type="RefSeq" id="XP_006561072.2">
    <property type="nucleotide sequence ID" value="XM_006561009.3"/>
</dbReference>
<feature type="domain" description="Serpin" evidence="5">
    <location>
        <begin position="602"/>
        <end position="799"/>
    </location>
</feature>
<dbReference type="OrthoDB" id="8179360at2759"/>
<dbReference type="InterPro" id="IPR000215">
    <property type="entry name" value="Serpin_fam"/>
</dbReference>
<name>A0A7M7LQR5_APIME</name>
<dbReference type="GO" id="GO:0005615">
    <property type="term" value="C:extracellular space"/>
    <property type="evidence" value="ECO:0007669"/>
    <property type="project" value="InterPro"/>
</dbReference>
<dbReference type="Gene3D" id="2.30.39.10">
    <property type="entry name" value="Alpha-1-antitrypsin, domain 1"/>
    <property type="match status" value="2"/>
</dbReference>
<dbReference type="GeneID" id="726457"/>
<dbReference type="Proteomes" id="UP000005203">
    <property type="component" value="Linkage group LG15"/>
</dbReference>
<feature type="chain" id="PRO_5044660363" evidence="4">
    <location>
        <begin position="21"/>
        <end position="805"/>
    </location>
</feature>
<accession>A0A8B6YWZ3</accession>
<dbReference type="InterPro" id="IPR042178">
    <property type="entry name" value="Serpin_sf_1"/>
</dbReference>
<feature type="domain" description="Serpin" evidence="5">
    <location>
        <begin position="46"/>
        <end position="186"/>
    </location>
</feature>
<evidence type="ECO:0000256" key="1">
    <source>
        <dbReference type="ARBA" id="ARBA00022690"/>
    </source>
</evidence>
<feature type="compositionally biased region" description="Polar residues" evidence="3">
    <location>
        <begin position="485"/>
        <end position="507"/>
    </location>
</feature>
<dbReference type="PANTHER" id="PTHR11461:SF130">
    <property type="entry name" value="SERPIN 85F"/>
    <property type="match status" value="1"/>
</dbReference>
<feature type="region of interest" description="Disordered" evidence="3">
    <location>
        <begin position="472"/>
        <end position="507"/>
    </location>
</feature>
<keyword evidence="7" id="KW-1185">Reference proteome</keyword>
<organism evidence="6">
    <name type="scientific">Apis mellifera</name>
    <name type="common">Honeybee</name>
    <dbReference type="NCBI Taxonomy" id="7460"/>
    <lineage>
        <taxon>Eukaryota</taxon>
        <taxon>Metazoa</taxon>
        <taxon>Ecdysozoa</taxon>
        <taxon>Arthropoda</taxon>
        <taxon>Hexapoda</taxon>
        <taxon>Insecta</taxon>
        <taxon>Pterygota</taxon>
        <taxon>Neoptera</taxon>
        <taxon>Endopterygota</taxon>
        <taxon>Hymenoptera</taxon>
        <taxon>Apocrita</taxon>
        <taxon>Aculeata</taxon>
        <taxon>Apoidea</taxon>
        <taxon>Anthophila</taxon>
        <taxon>Apidae</taxon>
        <taxon>Apis</taxon>
    </lineage>
</organism>
<feature type="signal peptide" evidence="4">
    <location>
        <begin position="1"/>
        <end position="20"/>
    </location>
</feature>
<dbReference type="Gene3D" id="3.30.497.10">
    <property type="entry name" value="Antithrombin, subunit I, domain 2"/>
    <property type="match status" value="2"/>
</dbReference>
<dbReference type="InterPro" id="IPR036186">
    <property type="entry name" value="Serpin_sf"/>
</dbReference>
<feature type="region of interest" description="Disordered" evidence="3">
    <location>
        <begin position="192"/>
        <end position="212"/>
    </location>
</feature>
<dbReference type="PANTHER" id="PTHR11461">
    <property type="entry name" value="SERINE PROTEASE INHIBITOR, SERPIN"/>
    <property type="match status" value="1"/>
</dbReference>
<sequence>MGAWMSWLILLQLSSVLAHGYDNVGFDGWYQPVPHRPVDIITDVINDLGVRILQQYTAHGNVAFSPTGVGFVLAALYEGSAGRGKQQIVDALGLPRDRDITRIGFRDIHRRLRTYLNADGFLGGLTLNHENTRLRPEYEDILRFYGFDLSIPEEEMNETTFVPETTNNVMTEQSTIETKTVIPDEITTQSITTRGMQSSETTSETPISTTSSVELTEITSSTMDEQNKLTQTTSAATILTNDSNAATTVSSSIVVTSSSIETTTSSIPTIMPNLITTSSSEIITTSSITNTPPSITSSTTSTTPVLITTVASTISEEPQTTIANLTQPITTVTLSNQSPSTGESTNTLSTSTSTSTPSTTTITTTTSTTTTTTSTTSIPSSTSETPLPPSTTSIILETPESTTISTGQTTEESVIMTKPIPESTIMPSTTSAPINAGATVTEMSSTLPINITEISSSSMIPTTRTNEMSINETSRFTSKPDDENTISTDSLKNQSSSISNEMESTELPVTTTTVAGKIGSIGQETTTTTVSSNTMMNRRKRSDRSPRGFFSSYPDEGIWMQDLGIWKPYSTSLNEASVRDSTEISFLVNGCDVSSVTASRYFAVLPFAYFPSLHAVALEFPLDDPRYNIILMMATDRRDTYRLARDLGGKSLRLLRKQLQATWVRATIPSFMLRGFVTLTSFLQRLGILDVFEPRTADLSPMTPDLGVYARDVQQSIGVNIRNYMKPDRTHSRESFYRPTDPPLIVPLRRDYYRYYRHPGNGLFERAGPVPFTVVHPFLYFIVDAETSVVLIAGRVNDPLNSRIL</sequence>
<dbReference type="InterPro" id="IPR023796">
    <property type="entry name" value="Serpin_dom"/>
</dbReference>
<keyword evidence="2" id="KW-0722">Serine protease inhibitor</keyword>
<evidence type="ECO:0000256" key="2">
    <source>
        <dbReference type="ARBA" id="ARBA00022900"/>
    </source>
</evidence>
<dbReference type="Pfam" id="PF00079">
    <property type="entry name" value="Serpin"/>
    <property type="match status" value="2"/>
</dbReference>
<evidence type="ECO:0000313" key="7">
    <source>
        <dbReference type="Proteomes" id="UP000005203"/>
    </source>
</evidence>
<evidence type="ECO:0000259" key="5">
    <source>
        <dbReference type="Pfam" id="PF00079"/>
    </source>
</evidence>
<protein>
    <submittedName>
        <fullName evidence="8">Flocculation protein FLO11 isoform X1</fullName>
    </submittedName>
</protein>
<dbReference type="AlphaFoldDB" id="A0A7M7LQR5"/>
<evidence type="ECO:0000313" key="8">
    <source>
        <dbReference type="RefSeq" id="XP_006561072.2"/>
    </source>
</evidence>
<reference evidence="6" key="1">
    <citation type="submission" date="2021-01" db="UniProtKB">
        <authorList>
            <consortium name="EnsemblMetazoa"/>
        </authorList>
    </citation>
    <scope>IDENTIFICATION</scope>
    <source>
        <strain evidence="6">DH4</strain>
    </source>
</reference>
<accession>A0A7M7LQR5</accession>
<evidence type="ECO:0000256" key="4">
    <source>
        <dbReference type="SAM" id="SignalP"/>
    </source>
</evidence>
<dbReference type="SUPFAM" id="SSF56574">
    <property type="entry name" value="Serpins"/>
    <property type="match status" value="2"/>
</dbReference>
<feature type="compositionally biased region" description="Low complexity" evidence="3">
    <location>
        <begin position="198"/>
        <end position="212"/>
    </location>
</feature>
<proteinExistence type="predicted"/>
<feature type="compositionally biased region" description="Low complexity" evidence="3">
    <location>
        <begin position="340"/>
        <end position="393"/>
    </location>
</feature>
<keyword evidence="4" id="KW-0732">Signal</keyword>
<dbReference type="GO" id="GO:0004867">
    <property type="term" value="F:serine-type endopeptidase inhibitor activity"/>
    <property type="evidence" value="ECO:0007669"/>
    <property type="project" value="UniProtKB-KW"/>
</dbReference>
<evidence type="ECO:0000313" key="6">
    <source>
        <dbReference type="EnsemblMetazoa" id="XP_006561072"/>
    </source>
</evidence>